<dbReference type="AlphaFoldDB" id="A0A7X5TSQ2"/>
<comment type="caution">
    <text evidence="1">The sequence shown here is derived from an EMBL/GenBank/DDBJ whole genome shotgun (WGS) entry which is preliminary data.</text>
</comment>
<evidence type="ECO:0000313" key="2">
    <source>
        <dbReference type="Proteomes" id="UP000541033"/>
    </source>
</evidence>
<keyword evidence="2" id="KW-1185">Reference proteome</keyword>
<dbReference type="Proteomes" id="UP000541033">
    <property type="component" value="Unassembled WGS sequence"/>
</dbReference>
<reference evidence="1 2" key="1">
    <citation type="submission" date="2020-02" db="EMBL/GenBank/DDBJ databases">
        <title>Sequencing the genomes of 1000 actinobacteria strains.</title>
        <authorList>
            <person name="Klenk H.-P."/>
        </authorList>
    </citation>
    <scope>NUCLEOTIDE SEQUENCE [LARGE SCALE GENOMIC DNA]</scope>
    <source>
        <strain evidence="1 2">DSM 27960</strain>
    </source>
</reference>
<evidence type="ECO:0000313" key="1">
    <source>
        <dbReference type="EMBL" id="NIH53751.1"/>
    </source>
</evidence>
<organism evidence="1 2">
    <name type="scientific">Lysinibacter cavernae</name>
    <dbReference type="NCBI Taxonomy" id="1640652"/>
    <lineage>
        <taxon>Bacteria</taxon>
        <taxon>Bacillati</taxon>
        <taxon>Actinomycetota</taxon>
        <taxon>Actinomycetes</taxon>
        <taxon>Micrococcales</taxon>
        <taxon>Microbacteriaceae</taxon>
        <taxon>Lysinibacter</taxon>
    </lineage>
</organism>
<gene>
    <name evidence="1" type="ORF">FHX76_001619</name>
</gene>
<accession>A0A7X5TSQ2</accession>
<dbReference type="RefSeq" id="WP_167149618.1">
    <property type="nucleotide sequence ID" value="NZ_JAAMOX010000001.1"/>
</dbReference>
<protein>
    <submittedName>
        <fullName evidence="1">Uncharacterized protein</fullName>
    </submittedName>
</protein>
<proteinExistence type="predicted"/>
<dbReference type="EMBL" id="JAAMOX010000001">
    <property type="protein sequence ID" value="NIH53751.1"/>
    <property type="molecule type" value="Genomic_DNA"/>
</dbReference>
<name>A0A7X5TSQ2_9MICO</name>
<sequence>MLNPSRVLTRIAGLLREPWSQFAERFYADNPQETVATGNNIPSRYGWTPETTRLTMLINRVTVALAGKKVKAEHLEKFPWDTPKSAQPRTIAEFNTTQFKAQL</sequence>